<evidence type="ECO:0000256" key="3">
    <source>
        <dbReference type="ARBA" id="ARBA00022679"/>
    </source>
</evidence>
<evidence type="ECO:0000256" key="9">
    <source>
        <dbReference type="PIRSR" id="PIRSR016262-2"/>
    </source>
</evidence>
<dbReference type="EC" id="2.3.1.181" evidence="6 7"/>
<feature type="domain" description="BPL/LPL catalytic" evidence="11">
    <location>
        <begin position="28"/>
        <end position="201"/>
    </location>
</feature>
<comment type="catalytic activity">
    <reaction evidence="6 7">
        <text>octanoyl-[ACP] + L-lysyl-[protein] = N(6)-octanoyl-L-lysyl-[protein] + holo-[ACP] + H(+)</text>
        <dbReference type="Rhea" id="RHEA:17665"/>
        <dbReference type="Rhea" id="RHEA-COMP:9636"/>
        <dbReference type="Rhea" id="RHEA-COMP:9685"/>
        <dbReference type="Rhea" id="RHEA-COMP:9752"/>
        <dbReference type="Rhea" id="RHEA-COMP:9928"/>
        <dbReference type="ChEBI" id="CHEBI:15378"/>
        <dbReference type="ChEBI" id="CHEBI:29969"/>
        <dbReference type="ChEBI" id="CHEBI:64479"/>
        <dbReference type="ChEBI" id="CHEBI:78463"/>
        <dbReference type="ChEBI" id="CHEBI:78809"/>
        <dbReference type="EC" id="2.3.1.181"/>
    </reaction>
</comment>
<feature type="binding site" evidence="6 9">
    <location>
        <begin position="67"/>
        <end position="74"/>
    </location>
    <ligand>
        <name>substrate</name>
    </ligand>
</feature>
<accession>A0A1R4GYA1</accession>
<dbReference type="PANTHER" id="PTHR10993">
    <property type="entry name" value="OCTANOYLTRANSFERASE"/>
    <property type="match status" value="1"/>
</dbReference>
<evidence type="ECO:0000256" key="6">
    <source>
        <dbReference type="HAMAP-Rule" id="MF_00013"/>
    </source>
</evidence>
<comment type="pathway">
    <text evidence="1 6 7">Protein modification; protein lipoylation via endogenous pathway; protein N(6)-(lipoyl)lysine from octanoyl-[acyl-carrier-protein]: step 1/2.</text>
</comment>
<keyword evidence="13" id="KW-1185">Reference proteome</keyword>
<dbReference type="GO" id="GO:0009249">
    <property type="term" value="P:protein lipoylation"/>
    <property type="evidence" value="ECO:0007669"/>
    <property type="project" value="InterPro"/>
</dbReference>
<dbReference type="PROSITE" id="PS51733">
    <property type="entry name" value="BPL_LPL_CATALYTIC"/>
    <property type="match status" value="1"/>
</dbReference>
<evidence type="ECO:0000256" key="10">
    <source>
        <dbReference type="PIRSR" id="PIRSR016262-3"/>
    </source>
</evidence>
<keyword evidence="2 6" id="KW-0963">Cytoplasm</keyword>
<organism evidence="12 13">
    <name type="scientific">Crenothrix polyspora</name>
    <dbReference type="NCBI Taxonomy" id="360316"/>
    <lineage>
        <taxon>Bacteria</taxon>
        <taxon>Pseudomonadati</taxon>
        <taxon>Pseudomonadota</taxon>
        <taxon>Gammaproteobacteria</taxon>
        <taxon>Methylococcales</taxon>
        <taxon>Crenotrichaceae</taxon>
        <taxon>Crenothrix</taxon>
    </lineage>
</organism>
<dbReference type="OrthoDB" id="9787061at2"/>
<evidence type="ECO:0000256" key="8">
    <source>
        <dbReference type="PIRSR" id="PIRSR016262-1"/>
    </source>
</evidence>
<feature type="active site" description="Acyl-thioester intermediate" evidence="6 8">
    <location>
        <position position="165"/>
    </location>
</feature>
<dbReference type="Gene3D" id="3.30.930.10">
    <property type="entry name" value="Bira Bifunctional Protein, Domain 2"/>
    <property type="match status" value="1"/>
</dbReference>
<proteinExistence type="inferred from homology"/>
<evidence type="ECO:0000256" key="1">
    <source>
        <dbReference type="ARBA" id="ARBA00004821"/>
    </source>
</evidence>
<dbReference type="GO" id="GO:0033819">
    <property type="term" value="F:lipoyl(octanoyl) transferase activity"/>
    <property type="evidence" value="ECO:0007669"/>
    <property type="project" value="UniProtKB-EC"/>
</dbReference>
<dbReference type="NCBIfam" id="TIGR00214">
    <property type="entry name" value="lipB"/>
    <property type="match status" value="1"/>
</dbReference>
<evidence type="ECO:0000256" key="2">
    <source>
        <dbReference type="ARBA" id="ARBA00022490"/>
    </source>
</evidence>
<dbReference type="RefSeq" id="WP_087145440.1">
    <property type="nucleotide sequence ID" value="NZ_FUKJ01000002.1"/>
</dbReference>
<gene>
    <name evidence="6 12" type="primary">lipB</name>
    <name evidence="12" type="ORF">CRENPOLYSF2_100020</name>
</gene>
<dbReference type="InterPro" id="IPR004143">
    <property type="entry name" value="BPL_LPL_catalytic"/>
</dbReference>
<comment type="miscellaneous">
    <text evidence="6">In the reaction, the free carboxyl group of octanoic acid is attached via an amide linkage to the epsilon-amino group of a specific lysine residue of lipoyl domains of lipoate-dependent enzymes.</text>
</comment>
<dbReference type="UniPathway" id="UPA00538">
    <property type="reaction ID" value="UER00592"/>
</dbReference>
<dbReference type="Proteomes" id="UP000195442">
    <property type="component" value="Unassembled WGS sequence"/>
</dbReference>
<keyword evidence="4 6" id="KW-0012">Acyltransferase</keyword>
<dbReference type="InterPro" id="IPR045864">
    <property type="entry name" value="aa-tRNA-synth_II/BPL/LPL"/>
</dbReference>
<dbReference type="SUPFAM" id="SSF55681">
    <property type="entry name" value="Class II aaRS and biotin synthetases"/>
    <property type="match status" value="1"/>
</dbReference>
<evidence type="ECO:0000256" key="5">
    <source>
        <dbReference type="ARBA" id="ARBA00024732"/>
    </source>
</evidence>
<name>A0A1R4GYA1_9GAMM</name>
<evidence type="ECO:0000313" key="12">
    <source>
        <dbReference type="EMBL" id="SJM89007.1"/>
    </source>
</evidence>
<dbReference type="GO" id="GO:0016874">
    <property type="term" value="F:ligase activity"/>
    <property type="evidence" value="ECO:0007669"/>
    <property type="project" value="UniProtKB-KW"/>
</dbReference>
<keyword evidence="12" id="KW-0436">Ligase</keyword>
<dbReference type="PROSITE" id="PS01313">
    <property type="entry name" value="LIPB"/>
    <property type="match status" value="1"/>
</dbReference>
<feature type="site" description="Lowers pKa of active site Cys" evidence="6 10">
    <location>
        <position position="131"/>
    </location>
</feature>
<dbReference type="AlphaFoldDB" id="A0A1R4GYA1"/>
<evidence type="ECO:0000256" key="4">
    <source>
        <dbReference type="ARBA" id="ARBA00023315"/>
    </source>
</evidence>
<evidence type="ECO:0000259" key="11">
    <source>
        <dbReference type="PROSITE" id="PS51733"/>
    </source>
</evidence>
<dbReference type="FunFam" id="3.30.930.10:FF:000020">
    <property type="entry name" value="Octanoyltransferase"/>
    <property type="match status" value="1"/>
</dbReference>
<dbReference type="Pfam" id="PF21948">
    <property type="entry name" value="LplA-B_cat"/>
    <property type="match status" value="1"/>
</dbReference>
<evidence type="ECO:0000313" key="13">
    <source>
        <dbReference type="Proteomes" id="UP000195442"/>
    </source>
</evidence>
<dbReference type="HAMAP" id="MF_00013">
    <property type="entry name" value="LipB"/>
    <property type="match status" value="1"/>
</dbReference>
<keyword evidence="3 6" id="KW-0808">Transferase</keyword>
<dbReference type="GO" id="GO:0005737">
    <property type="term" value="C:cytoplasm"/>
    <property type="evidence" value="ECO:0007669"/>
    <property type="project" value="UniProtKB-SubCell"/>
</dbReference>
<protein>
    <recommendedName>
        <fullName evidence="6 7">Octanoyltransferase</fullName>
        <ecNumber evidence="6 7">2.3.1.181</ecNumber>
    </recommendedName>
    <alternativeName>
        <fullName evidence="6">Lipoate-protein ligase B</fullName>
    </alternativeName>
    <alternativeName>
        <fullName evidence="6">Lipoyl/octanoyl transferase</fullName>
    </alternativeName>
    <alternativeName>
        <fullName evidence="6">Octanoyl-[acyl-carrier-protein]-protein N-octanoyltransferase</fullName>
    </alternativeName>
</protein>
<dbReference type="EMBL" id="FUKJ01000002">
    <property type="protein sequence ID" value="SJM89007.1"/>
    <property type="molecule type" value="Genomic_DNA"/>
</dbReference>
<dbReference type="InterPro" id="IPR000544">
    <property type="entry name" value="Octanoyltransferase"/>
</dbReference>
<feature type="binding site" evidence="6 9">
    <location>
        <begin position="147"/>
        <end position="149"/>
    </location>
    <ligand>
        <name>substrate</name>
    </ligand>
</feature>
<comment type="subcellular location">
    <subcellularLocation>
        <location evidence="6">Cytoplasm</location>
    </subcellularLocation>
</comment>
<comment type="function">
    <text evidence="5 6 7">Catalyzes the transfer of endogenously produced octanoic acid from octanoyl-acyl-carrier-protein onto the lipoyl domains of lipoate-dependent enzymes. Lipoyl-ACP can also act as a substrate although octanoyl-ACP is likely to be the physiological substrate.</text>
</comment>
<dbReference type="NCBIfam" id="NF010922">
    <property type="entry name" value="PRK14342.1"/>
    <property type="match status" value="1"/>
</dbReference>
<comment type="similarity">
    <text evidence="6 7">Belongs to the LipB family.</text>
</comment>
<evidence type="ECO:0000256" key="7">
    <source>
        <dbReference type="PIRNR" id="PIRNR016262"/>
    </source>
</evidence>
<sequence length="201" mass="22582">MTAIRHLGIQDYEPIWRDMQQFTVDRTPETEDELWIVEHPPVYTLGLNGKREHLLNTGNIPVIHCDRGGQVTYHGSGQVVIYTLLDLTRLKLNIRQLVSLLEQAMIDVLAAYNIDSKARADAPGVYVGTNKIGSIGIRIKKNCSYHGLSLNNNMDLRPFDHINPCGYADLKVTQLADLGIIIETYELANRVAHALTTALHR</sequence>
<dbReference type="PIRSF" id="PIRSF016262">
    <property type="entry name" value="LPLase"/>
    <property type="match status" value="1"/>
</dbReference>
<dbReference type="InterPro" id="IPR020605">
    <property type="entry name" value="Octanoyltransferase_CS"/>
</dbReference>
<reference evidence="13" key="1">
    <citation type="submission" date="2017-02" db="EMBL/GenBank/DDBJ databases">
        <authorList>
            <person name="Daims H."/>
        </authorList>
    </citation>
    <scope>NUCLEOTIDE SEQUENCE [LARGE SCALE GENOMIC DNA]</scope>
</reference>
<dbReference type="PANTHER" id="PTHR10993:SF7">
    <property type="entry name" value="LIPOYLTRANSFERASE 2, MITOCHONDRIAL-RELATED"/>
    <property type="match status" value="1"/>
</dbReference>
<feature type="binding site" evidence="6 9">
    <location>
        <begin position="134"/>
        <end position="136"/>
    </location>
    <ligand>
        <name>substrate</name>
    </ligand>
</feature>
<dbReference type="CDD" id="cd16444">
    <property type="entry name" value="LipB"/>
    <property type="match status" value="1"/>
</dbReference>